<dbReference type="AlphaFoldDB" id="A0A2S9WQZ4"/>
<protein>
    <submittedName>
        <fullName evidence="2">Uncharacterized protein</fullName>
    </submittedName>
</protein>
<evidence type="ECO:0000313" key="3">
    <source>
        <dbReference type="Proteomes" id="UP000239532"/>
    </source>
</evidence>
<accession>A0A2S9WQZ4</accession>
<evidence type="ECO:0000313" key="2">
    <source>
        <dbReference type="EMBL" id="PRP65910.1"/>
    </source>
</evidence>
<evidence type="ECO:0000256" key="1">
    <source>
        <dbReference type="ARBA" id="ARBA00022729"/>
    </source>
</evidence>
<sequence>MTSAKMNKLELGMSKEQVTQILGNDYTIAEKRVQDSNEIEVLSYRDFYNKDEFYLFLFKDQKLEKWYRELLPHDKIEVN</sequence>
<gene>
    <name evidence="2" type="ORF">BST86_01805</name>
</gene>
<dbReference type="InterPro" id="IPR037873">
    <property type="entry name" value="BamE-like"/>
</dbReference>
<reference evidence="2 3" key="1">
    <citation type="submission" date="2016-11" db="EMBL/GenBank/DDBJ databases">
        <title>Trade-off between light-utilization and light-protection in marine flavobacteria.</title>
        <authorList>
            <person name="Kumagai Y."/>
        </authorList>
    </citation>
    <scope>NUCLEOTIDE SEQUENCE [LARGE SCALE GENOMIC DNA]</scope>
    <source>
        <strain evidence="2 3">JCM 17109</strain>
    </source>
</reference>
<comment type="caution">
    <text evidence="2">The sequence shown here is derived from an EMBL/GenBank/DDBJ whole genome shotgun (WGS) entry which is preliminary data.</text>
</comment>
<keyword evidence="1" id="KW-0732">Signal</keyword>
<keyword evidence="3" id="KW-1185">Reference proteome</keyword>
<name>A0A2S9WQZ4_9FLAO</name>
<dbReference type="EMBL" id="MQUC01000003">
    <property type="protein sequence ID" value="PRP65910.1"/>
    <property type="molecule type" value="Genomic_DNA"/>
</dbReference>
<organism evidence="2 3">
    <name type="scientific">Nonlabens agnitus</name>
    <dbReference type="NCBI Taxonomy" id="870484"/>
    <lineage>
        <taxon>Bacteria</taxon>
        <taxon>Pseudomonadati</taxon>
        <taxon>Bacteroidota</taxon>
        <taxon>Flavobacteriia</taxon>
        <taxon>Flavobacteriales</taxon>
        <taxon>Flavobacteriaceae</taxon>
        <taxon>Nonlabens</taxon>
    </lineage>
</organism>
<dbReference type="Proteomes" id="UP000239532">
    <property type="component" value="Unassembled WGS sequence"/>
</dbReference>
<proteinExistence type="predicted"/>
<dbReference type="Gene3D" id="3.30.1450.10">
    <property type="match status" value="1"/>
</dbReference>